<proteinExistence type="predicted"/>
<name>A0A9P4U201_9PEZI</name>
<evidence type="ECO:0000313" key="2">
    <source>
        <dbReference type="Proteomes" id="UP000800235"/>
    </source>
</evidence>
<dbReference type="AlphaFoldDB" id="A0A9P4U201"/>
<keyword evidence="2" id="KW-1185">Reference proteome</keyword>
<reference evidence="1" key="1">
    <citation type="journal article" date="2020" name="Stud. Mycol.">
        <title>101 Dothideomycetes genomes: a test case for predicting lifestyles and emergence of pathogens.</title>
        <authorList>
            <person name="Haridas S."/>
            <person name="Albert R."/>
            <person name="Binder M."/>
            <person name="Bloem J."/>
            <person name="Labutti K."/>
            <person name="Salamov A."/>
            <person name="Andreopoulos B."/>
            <person name="Baker S."/>
            <person name="Barry K."/>
            <person name="Bills G."/>
            <person name="Bluhm B."/>
            <person name="Cannon C."/>
            <person name="Castanera R."/>
            <person name="Culley D."/>
            <person name="Daum C."/>
            <person name="Ezra D."/>
            <person name="Gonzalez J."/>
            <person name="Henrissat B."/>
            <person name="Kuo A."/>
            <person name="Liang C."/>
            <person name="Lipzen A."/>
            <person name="Lutzoni F."/>
            <person name="Magnuson J."/>
            <person name="Mondo S."/>
            <person name="Nolan M."/>
            <person name="Ohm R."/>
            <person name="Pangilinan J."/>
            <person name="Park H.-J."/>
            <person name="Ramirez L."/>
            <person name="Alfaro M."/>
            <person name="Sun H."/>
            <person name="Tritt A."/>
            <person name="Yoshinaga Y."/>
            <person name="Zwiers L.-H."/>
            <person name="Turgeon B."/>
            <person name="Goodwin S."/>
            <person name="Spatafora J."/>
            <person name="Crous P."/>
            <person name="Grigoriev I."/>
        </authorList>
    </citation>
    <scope>NUCLEOTIDE SEQUENCE</scope>
    <source>
        <strain evidence="1">CBS 130266</strain>
    </source>
</reference>
<organism evidence="1 2">
    <name type="scientific">Tothia fuscella</name>
    <dbReference type="NCBI Taxonomy" id="1048955"/>
    <lineage>
        <taxon>Eukaryota</taxon>
        <taxon>Fungi</taxon>
        <taxon>Dikarya</taxon>
        <taxon>Ascomycota</taxon>
        <taxon>Pezizomycotina</taxon>
        <taxon>Dothideomycetes</taxon>
        <taxon>Pleosporomycetidae</taxon>
        <taxon>Venturiales</taxon>
        <taxon>Cylindrosympodiaceae</taxon>
        <taxon>Tothia</taxon>
    </lineage>
</organism>
<comment type="caution">
    <text evidence="1">The sequence shown here is derived from an EMBL/GenBank/DDBJ whole genome shotgun (WGS) entry which is preliminary data.</text>
</comment>
<dbReference type="Proteomes" id="UP000800235">
    <property type="component" value="Unassembled WGS sequence"/>
</dbReference>
<gene>
    <name evidence="1" type="ORF">EJ08DRAFT_79584</name>
</gene>
<evidence type="ECO:0000313" key="1">
    <source>
        <dbReference type="EMBL" id="KAF2433447.1"/>
    </source>
</evidence>
<accession>A0A9P4U201</accession>
<protein>
    <submittedName>
        <fullName evidence="1">Uncharacterized protein</fullName>
    </submittedName>
</protein>
<dbReference type="EMBL" id="MU007021">
    <property type="protein sequence ID" value="KAF2433447.1"/>
    <property type="molecule type" value="Genomic_DNA"/>
</dbReference>
<dbReference type="OrthoDB" id="10687114at2759"/>
<sequence>MDATTLQKRKALQPNKKPKPDINFLRVKPIGFRTTTQNTIFVYCSFLLTEQFYEVLDSFFSEAFVNSKKSETFHGYELALAVGEDSVTYPGEYANLSSYEDRNFNYHQLMKYASMRTVGIVVNEKPRPPGCTDLVSIELDEESAMNGQTCLIRYNGRSDHGVYGQVRSDFTSAFEEAASLLVGESKLGAMQCFAAEDGGFLQYDGPHTFGCRKTVFNASLLKALRRVNRDCPSTYGVLYSGKKTVPIFCTSLLSSDTLNSLFQSTLSLAKSDEDPISVGIVDCLEMSRIIITDEPEQLLNPFIGLDADAISTYVQYFCPANPMLSNTTFIMLDQVTEDSRTCIVSRKGIKNGETSYKQLKCTFDGCIEVLSDVWQDYSFEDLINETNVDFGGVFPGFSNRKIP</sequence>